<dbReference type="EMBL" id="BAABHF010000027">
    <property type="protein sequence ID" value="GAA4502464.1"/>
    <property type="molecule type" value="Genomic_DNA"/>
</dbReference>
<evidence type="ECO:0000313" key="1">
    <source>
        <dbReference type="EMBL" id="GAA4502464.1"/>
    </source>
</evidence>
<keyword evidence="2" id="KW-1185">Reference proteome</keyword>
<sequence length="73" mass="8305">MAVDSPAASNPRIFFEIERRAKTTQNPFEYVGLQYQWCMVTGKGKFDNLDNDRYAEIKPTSVEEFVRGLSLGA</sequence>
<gene>
    <name evidence="1" type="ORF">GCM10023191_054050</name>
</gene>
<proteinExistence type="predicted"/>
<dbReference type="Proteomes" id="UP001500503">
    <property type="component" value="Unassembled WGS sequence"/>
</dbReference>
<reference evidence="2" key="1">
    <citation type="journal article" date="2019" name="Int. J. Syst. Evol. Microbiol.">
        <title>The Global Catalogue of Microorganisms (GCM) 10K type strain sequencing project: providing services to taxonomists for standard genome sequencing and annotation.</title>
        <authorList>
            <consortium name="The Broad Institute Genomics Platform"/>
            <consortium name="The Broad Institute Genome Sequencing Center for Infectious Disease"/>
            <person name="Wu L."/>
            <person name="Ma J."/>
        </authorList>
    </citation>
    <scope>NUCLEOTIDE SEQUENCE [LARGE SCALE GENOMIC DNA]</scope>
    <source>
        <strain evidence="2">JCM 17933</strain>
    </source>
</reference>
<organism evidence="1 2">
    <name type="scientific">Actinoallomurus oryzae</name>
    <dbReference type="NCBI Taxonomy" id="502180"/>
    <lineage>
        <taxon>Bacteria</taxon>
        <taxon>Bacillati</taxon>
        <taxon>Actinomycetota</taxon>
        <taxon>Actinomycetes</taxon>
        <taxon>Streptosporangiales</taxon>
        <taxon>Thermomonosporaceae</taxon>
        <taxon>Actinoallomurus</taxon>
    </lineage>
</organism>
<comment type="caution">
    <text evidence="1">The sequence shown here is derived from an EMBL/GenBank/DDBJ whole genome shotgun (WGS) entry which is preliminary data.</text>
</comment>
<accession>A0ABP8QG35</accession>
<protein>
    <recommendedName>
        <fullName evidence="3">DUF397 domain-containing protein</fullName>
    </recommendedName>
</protein>
<name>A0ABP8QG35_9ACTN</name>
<evidence type="ECO:0000313" key="2">
    <source>
        <dbReference type="Proteomes" id="UP001500503"/>
    </source>
</evidence>
<evidence type="ECO:0008006" key="3">
    <source>
        <dbReference type="Google" id="ProtNLM"/>
    </source>
</evidence>